<feature type="repeat" description="ANK" evidence="3">
    <location>
        <begin position="2"/>
        <end position="34"/>
    </location>
</feature>
<evidence type="ECO:0000313" key="5">
    <source>
        <dbReference type="Proteomes" id="UP000050741"/>
    </source>
</evidence>
<dbReference type="SUPFAM" id="SSF49354">
    <property type="entry name" value="PapD-like"/>
    <property type="match status" value="1"/>
</dbReference>
<dbReference type="AlphaFoldDB" id="A0A183BJE6"/>
<dbReference type="Gene3D" id="1.25.40.20">
    <property type="entry name" value="Ankyrin repeat-containing domain"/>
    <property type="match status" value="1"/>
</dbReference>
<dbReference type="InterPro" id="IPR036770">
    <property type="entry name" value="Ankyrin_rpt-contain_sf"/>
</dbReference>
<feature type="compositionally biased region" description="Basic residues" evidence="4">
    <location>
        <begin position="621"/>
        <end position="631"/>
    </location>
</feature>
<dbReference type="PANTHER" id="PTHR24171">
    <property type="entry name" value="ANKYRIN REPEAT DOMAIN-CONTAINING PROTEIN 39-RELATED"/>
    <property type="match status" value="1"/>
</dbReference>
<dbReference type="PANTHER" id="PTHR24171:SF9">
    <property type="entry name" value="ANKYRIN REPEAT DOMAIN-CONTAINING PROTEIN 39"/>
    <property type="match status" value="1"/>
</dbReference>
<feature type="compositionally biased region" description="Low complexity" evidence="4">
    <location>
        <begin position="1033"/>
        <end position="1054"/>
    </location>
</feature>
<evidence type="ECO:0000256" key="1">
    <source>
        <dbReference type="ARBA" id="ARBA00022737"/>
    </source>
</evidence>
<dbReference type="InterPro" id="IPR002110">
    <property type="entry name" value="Ankyrin_rpt"/>
</dbReference>
<dbReference type="PROSITE" id="PS50297">
    <property type="entry name" value="ANK_REP_REGION"/>
    <property type="match status" value="1"/>
</dbReference>
<dbReference type="InterPro" id="IPR008962">
    <property type="entry name" value="PapD-like_sf"/>
</dbReference>
<proteinExistence type="predicted"/>
<reference evidence="6" key="3">
    <citation type="submission" date="2016-06" db="UniProtKB">
        <authorList>
            <consortium name="WormBaseParasite"/>
        </authorList>
    </citation>
    <scope>IDENTIFICATION</scope>
</reference>
<sequence length="1080" mass="119784">MDAEKTLWNAASVGMLDAVMALVQQGADVNSSDGSGRTPLMIAVSREKVDIAKFLLEHGALPDKADNRGNDGRTPWTNACGEGHIAIVELFSSGAEFNIDRQDGEGRTGLIWSAEGGHTQTVRFLVFKRANLDVRDNNDKDAMYYAMKYGYDQIISILDREDFVCYNLGTNVSQFFIHLGGNGTDLLTMITVNDGKPFIDNESNLQKQFFEQFWNGAFLREHTGLWVLGLDVLPSMEQQNVKLFIARDCNCTMEAWFIQPTDSIDPKESELPTAGSNNCSIEFGKTFESTSESTTNENVLSDECFGEKFNLPVFCSPTQLNFVIGKRDLYESKPIQIFNPYDHLLRFKFFSNAPDRWRVENAQGGIRANNYVTTTVQLREPNAIKQPTSDCLRIEIYKDNELNAVGSKDILLNVLTAEASVVDGTTNFVAFSDTDPAVAQRTQLRTNPIQNLMHGGGQRVSPWQSSSFYWLALVGLFACLLCLLLPTTAPPATDEQSANYFHAELVAGPHIQTFLAIHSMALLNCFFAGCRLLSSKFTTIPFNLMELLKSIFTYIDHQMSFLSCWQLRKQKTSNNAVLANAEHHQHVDDNNDELHKNRFVSEENAVDEPPYKREQNAVEKHQRHQQQKNKKGVPLIDSLRKSKKKCDKTDGRANGGVVPPWKQKMRAKGSPPTKKVSWEASAAADNIDNHKDTKDSYDYIDANECHDGGNATAFYSIPDNEATHSRYPLHLSPPSRYDYLDFYKPKQHQQQLHHHQRVARRIADEPLYATASQIYSMGSEDPYSSIVSIGGGGGGGSSSAYYERYGAYYYRINRNGTASRMAQTSTATLDNNKCSELDALYAKIDRKASLVEPTQPGTSSAAAHCQLEKQLHQQQPAECESGSGSVGSSQPSYRYLTVREDVGVIRERIRLREQANLERRLEQERDDAYYSTIGNEYETVGEGGASSTNGGGAAVLLPQHRSARPGVPSEEANHHLSINFDYSAEPIASSLTTTTPLPPTSPIPRLQPQQQQQQQPPPLTSPPEVPMPPPFMRRPGPVVVMPSNSSSAVNGAVVTNGKCCGERTSAPSLTTNSGTSPKKN</sequence>
<dbReference type="SMART" id="SM00248">
    <property type="entry name" value="ANK"/>
    <property type="match status" value="5"/>
</dbReference>
<evidence type="ECO:0000256" key="2">
    <source>
        <dbReference type="ARBA" id="ARBA00023043"/>
    </source>
</evidence>
<feature type="compositionally biased region" description="Pro residues" evidence="4">
    <location>
        <begin position="1015"/>
        <end position="1032"/>
    </location>
</feature>
<organism evidence="5 6">
    <name type="scientific">Globodera pallida</name>
    <name type="common">Potato cyst nematode worm</name>
    <name type="synonym">Heterodera pallida</name>
    <dbReference type="NCBI Taxonomy" id="36090"/>
    <lineage>
        <taxon>Eukaryota</taxon>
        <taxon>Metazoa</taxon>
        <taxon>Ecdysozoa</taxon>
        <taxon>Nematoda</taxon>
        <taxon>Chromadorea</taxon>
        <taxon>Rhabditida</taxon>
        <taxon>Tylenchina</taxon>
        <taxon>Tylenchomorpha</taxon>
        <taxon>Tylenchoidea</taxon>
        <taxon>Heteroderidae</taxon>
        <taxon>Heteroderinae</taxon>
        <taxon>Globodera</taxon>
    </lineage>
</organism>
<feature type="repeat" description="ANK" evidence="3">
    <location>
        <begin position="105"/>
        <end position="137"/>
    </location>
</feature>
<feature type="repeat" description="ANK" evidence="3">
    <location>
        <begin position="35"/>
        <end position="67"/>
    </location>
</feature>
<keyword evidence="2 3" id="KW-0040">ANK repeat</keyword>
<keyword evidence="1" id="KW-0677">Repeat</keyword>
<dbReference type="SUPFAM" id="SSF48403">
    <property type="entry name" value="Ankyrin repeat"/>
    <property type="match status" value="1"/>
</dbReference>
<feature type="compositionally biased region" description="Polar residues" evidence="4">
    <location>
        <begin position="1065"/>
        <end position="1080"/>
    </location>
</feature>
<reference evidence="5" key="1">
    <citation type="submission" date="2013-12" db="EMBL/GenBank/DDBJ databases">
        <authorList>
            <person name="Aslett M."/>
        </authorList>
    </citation>
    <scope>NUCLEOTIDE SEQUENCE [LARGE SCALE GENOMIC DNA]</scope>
    <source>
        <strain evidence="5">Lindley</strain>
    </source>
</reference>
<evidence type="ECO:0000313" key="6">
    <source>
        <dbReference type="WBParaSite" id="GPLIN_000072500"/>
    </source>
</evidence>
<dbReference type="Proteomes" id="UP000050741">
    <property type="component" value="Unassembled WGS sequence"/>
</dbReference>
<dbReference type="Pfam" id="PF12796">
    <property type="entry name" value="Ank_2"/>
    <property type="match status" value="1"/>
</dbReference>
<feature type="region of interest" description="Disordered" evidence="4">
    <location>
        <begin position="990"/>
        <end position="1080"/>
    </location>
</feature>
<protein>
    <submittedName>
        <fullName evidence="6">ANK_REP_REGION domain-containing protein</fullName>
    </submittedName>
</protein>
<keyword evidence="5" id="KW-1185">Reference proteome</keyword>
<dbReference type="WBParaSite" id="GPLIN_000072500">
    <property type="protein sequence ID" value="GPLIN_000072500"/>
    <property type="gene ID" value="GPLIN_000072500"/>
</dbReference>
<dbReference type="PROSITE" id="PS50088">
    <property type="entry name" value="ANK_REPEAT"/>
    <property type="match status" value="3"/>
</dbReference>
<name>A0A183BJE6_GLOPA</name>
<accession>A0A183BJE6</accession>
<dbReference type="Pfam" id="PF00023">
    <property type="entry name" value="Ank"/>
    <property type="match status" value="1"/>
</dbReference>
<feature type="compositionally biased region" description="Basic and acidic residues" evidence="4">
    <location>
        <begin position="609"/>
        <end position="620"/>
    </location>
</feature>
<feature type="region of interest" description="Disordered" evidence="4">
    <location>
        <begin position="602"/>
        <end position="675"/>
    </location>
</feature>
<evidence type="ECO:0000256" key="4">
    <source>
        <dbReference type="SAM" id="MobiDB-lite"/>
    </source>
</evidence>
<feature type="compositionally biased region" description="Low complexity" evidence="4">
    <location>
        <begin position="1003"/>
        <end position="1014"/>
    </location>
</feature>
<reference evidence="5" key="2">
    <citation type="submission" date="2014-05" db="EMBL/GenBank/DDBJ databases">
        <title>The genome and life-stage specific transcriptomes of Globodera pallida elucidate key aspects of plant parasitism by a cyst nematode.</title>
        <authorList>
            <person name="Cotton J.A."/>
            <person name="Lilley C.J."/>
            <person name="Jones L.M."/>
            <person name="Kikuchi T."/>
            <person name="Reid A.J."/>
            <person name="Thorpe P."/>
            <person name="Tsai I.J."/>
            <person name="Beasley H."/>
            <person name="Blok V."/>
            <person name="Cock P.J.A."/>
            <person name="Van den Akker S.E."/>
            <person name="Holroyd N."/>
            <person name="Hunt M."/>
            <person name="Mantelin S."/>
            <person name="Naghra H."/>
            <person name="Pain A."/>
            <person name="Palomares-Rius J.E."/>
            <person name="Zarowiecki M."/>
            <person name="Berriman M."/>
            <person name="Jones J.T."/>
            <person name="Urwin P.E."/>
        </authorList>
    </citation>
    <scope>NUCLEOTIDE SEQUENCE [LARGE SCALE GENOMIC DNA]</scope>
    <source>
        <strain evidence="5">Lindley</strain>
    </source>
</reference>
<evidence type="ECO:0000256" key="3">
    <source>
        <dbReference type="PROSITE-ProRule" id="PRU00023"/>
    </source>
</evidence>